<keyword evidence="3 7" id="KW-0812">Transmembrane</keyword>
<feature type="transmembrane region" description="Helical" evidence="7">
    <location>
        <begin position="122"/>
        <end position="151"/>
    </location>
</feature>
<sequence>MNLTLKPIDYGIIALYFLFVIGIGLLLKRRVRTGNDFLMSNRSIPLWITSLAFISANLGAQEVLGMAANGAKYGLYTTHFYWLGAAFAMVFLGIYMMPFYYGSHARSVPEYLKLRFDEKTRTFNAVTFAVMTVFSSGVSLYALAILMQTILGWDFNYSIWIAAGIVLAYTYLGGLTSAVYNEVLQFFLIVLGIAPLVYIGMQQAGGWEGIVHNVDNAKLHLWKGMGSSTTNPMGVDAFSMIFGLGFVLAFGYWCTDFLVVQRAMISRNLNEARRTPIIAAVPKILMPAVVILPGIILLALQKTGVGFDLPKNASGDTDYNMALPLLLSKLYPSGILGVGITALIASFMSGMAGNVTAFNTVWTFDIYQSHIRKNASEAHYLAVGKATTVVGILLSIMTAYVARGFNSIMDLLQLVFSFVNAPLFATFFLGMFWKRTTGHGAFWGLIAGTGAAALTHGLTVAEGKGGWIANLHTFYSGTSQAFNIAWIAFVVCLLVTTLVSLATKPAAESELRGLVYSLTPKQYDRAKVWYKNPLWLGIAVLIVTLILNVIFY</sequence>
<dbReference type="Proteomes" id="UP000295164">
    <property type="component" value="Unassembled WGS sequence"/>
</dbReference>
<reference evidence="8 9" key="1">
    <citation type="submission" date="2019-03" db="EMBL/GenBank/DDBJ databases">
        <authorList>
            <person name="Kim M.K.M."/>
        </authorList>
    </citation>
    <scope>NUCLEOTIDE SEQUENCE [LARGE SCALE GENOMIC DNA]</scope>
    <source>
        <strain evidence="8 9">17J68-15</strain>
    </source>
</reference>
<dbReference type="Gene3D" id="1.20.1730.10">
    <property type="entry name" value="Sodium/glucose cotransporter"/>
    <property type="match status" value="1"/>
</dbReference>
<comment type="caution">
    <text evidence="8">The sequence shown here is derived from an EMBL/GenBank/DDBJ whole genome shotgun (WGS) entry which is preliminary data.</text>
</comment>
<name>A0A4R4DYH7_9BACT</name>
<dbReference type="InterPro" id="IPR001734">
    <property type="entry name" value="Na/solute_symporter"/>
</dbReference>
<dbReference type="Pfam" id="PF00474">
    <property type="entry name" value="SSF"/>
    <property type="match status" value="1"/>
</dbReference>
<dbReference type="OrthoDB" id="9814523at2"/>
<dbReference type="PROSITE" id="PS50283">
    <property type="entry name" value="NA_SOLUT_SYMP_3"/>
    <property type="match status" value="1"/>
</dbReference>
<comment type="similarity">
    <text evidence="2 6">Belongs to the sodium:solute symporter (SSF) (TC 2.A.21) family.</text>
</comment>
<feature type="transmembrane region" description="Helical" evidence="7">
    <location>
        <begin position="43"/>
        <end position="60"/>
    </location>
</feature>
<keyword evidence="9" id="KW-1185">Reference proteome</keyword>
<protein>
    <submittedName>
        <fullName evidence="8">Na+/galactose cotransporter</fullName>
    </submittedName>
</protein>
<evidence type="ECO:0000256" key="4">
    <source>
        <dbReference type="ARBA" id="ARBA00022989"/>
    </source>
</evidence>
<keyword evidence="5 7" id="KW-0472">Membrane</keyword>
<feature type="transmembrane region" description="Helical" evidence="7">
    <location>
        <begin position="183"/>
        <end position="201"/>
    </location>
</feature>
<feature type="transmembrane region" description="Helical" evidence="7">
    <location>
        <begin position="378"/>
        <end position="402"/>
    </location>
</feature>
<dbReference type="NCBIfam" id="TIGR00813">
    <property type="entry name" value="sss"/>
    <property type="match status" value="1"/>
</dbReference>
<gene>
    <name evidence="8" type="ORF">E0486_10655</name>
</gene>
<feature type="transmembrane region" description="Helical" evidence="7">
    <location>
        <begin position="414"/>
        <end position="433"/>
    </location>
</feature>
<keyword evidence="4 7" id="KW-1133">Transmembrane helix</keyword>
<organism evidence="8 9">
    <name type="scientific">Flaviaesturariibacter aridisoli</name>
    <dbReference type="NCBI Taxonomy" id="2545761"/>
    <lineage>
        <taxon>Bacteria</taxon>
        <taxon>Pseudomonadati</taxon>
        <taxon>Bacteroidota</taxon>
        <taxon>Chitinophagia</taxon>
        <taxon>Chitinophagales</taxon>
        <taxon>Chitinophagaceae</taxon>
        <taxon>Flaviaestuariibacter</taxon>
    </lineage>
</organism>
<dbReference type="PANTHER" id="PTHR11819:SF195">
    <property type="entry name" value="SODIUM_GLUCOSE COTRANSPORTER 4"/>
    <property type="match status" value="1"/>
</dbReference>
<evidence type="ECO:0000313" key="9">
    <source>
        <dbReference type="Proteomes" id="UP000295164"/>
    </source>
</evidence>
<proteinExistence type="inferred from homology"/>
<feature type="transmembrane region" description="Helical" evidence="7">
    <location>
        <begin position="534"/>
        <end position="551"/>
    </location>
</feature>
<evidence type="ECO:0000256" key="3">
    <source>
        <dbReference type="ARBA" id="ARBA00022692"/>
    </source>
</evidence>
<feature type="transmembrane region" description="Helical" evidence="7">
    <location>
        <begin position="237"/>
        <end position="259"/>
    </location>
</feature>
<accession>A0A4R4DYH7</accession>
<feature type="transmembrane region" description="Helical" evidence="7">
    <location>
        <begin position="330"/>
        <end position="357"/>
    </location>
</feature>
<evidence type="ECO:0000313" key="8">
    <source>
        <dbReference type="EMBL" id="TCZ70591.1"/>
    </source>
</evidence>
<comment type="subcellular location">
    <subcellularLocation>
        <location evidence="1">Membrane</location>
        <topology evidence="1">Multi-pass membrane protein</topology>
    </subcellularLocation>
</comment>
<dbReference type="PANTHER" id="PTHR11819">
    <property type="entry name" value="SOLUTE CARRIER FAMILY 5"/>
    <property type="match status" value="1"/>
</dbReference>
<feature type="transmembrane region" description="Helical" evidence="7">
    <location>
        <begin position="157"/>
        <end position="176"/>
    </location>
</feature>
<dbReference type="GO" id="GO:0005886">
    <property type="term" value="C:plasma membrane"/>
    <property type="evidence" value="ECO:0007669"/>
    <property type="project" value="TreeGrafter"/>
</dbReference>
<dbReference type="CDD" id="cd11478">
    <property type="entry name" value="SLC5sbd_u2"/>
    <property type="match status" value="1"/>
</dbReference>
<evidence type="ECO:0000256" key="2">
    <source>
        <dbReference type="ARBA" id="ARBA00006434"/>
    </source>
</evidence>
<feature type="transmembrane region" description="Helical" evidence="7">
    <location>
        <begin position="280"/>
        <end position="300"/>
    </location>
</feature>
<evidence type="ECO:0000256" key="5">
    <source>
        <dbReference type="ARBA" id="ARBA00023136"/>
    </source>
</evidence>
<dbReference type="GO" id="GO:0005412">
    <property type="term" value="F:D-glucose:sodium symporter activity"/>
    <property type="evidence" value="ECO:0007669"/>
    <property type="project" value="TreeGrafter"/>
</dbReference>
<feature type="transmembrane region" description="Helical" evidence="7">
    <location>
        <begin position="80"/>
        <end position="101"/>
    </location>
</feature>
<dbReference type="RefSeq" id="WP_131852160.1">
    <property type="nucleotide sequence ID" value="NZ_SKFH01000015.1"/>
</dbReference>
<evidence type="ECO:0000256" key="6">
    <source>
        <dbReference type="RuleBase" id="RU362091"/>
    </source>
</evidence>
<evidence type="ECO:0000256" key="1">
    <source>
        <dbReference type="ARBA" id="ARBA00004141"/>
    </source>
</evidence>
<feature type="transmembrane region" description="Helical" evidence="7">
    <location>
        <begin position="440"/>
        <end position="461"/>
    </location>
</feature>
<evidence type="ECO:0000256" key="7">
    <source>
        <dbReference type="SAM" id="Phobius"/>
    </source>
</evidence>
<feature type="transmembrane region" description="Helical" evidence="7">
    <location>
        <begin position="481"/>
        <end position="502"/>
    </location>
</feature>
<dbReference type="AlphaFoldDB" id="A0A4R4DYH7"/>
<feature type="transmembrane region" description="Helical" evidence="7">
    <location>
        <begin position="12"/>
        <end position="31"/>
    </location>
</feature>
<dbReference type="EMBL" id="SKFH01000015">
    <property type="protein sequence ID" value="TCZ70591.1"/>
    <property type="molecule type" value="Genomic_DNA"/>
</dbReference>
<dbReference type="InterPro" id="IPR038377">
    <property type="entry name" value="Na/Glc_symporter_sf"/>
</dbReference>